<evidence type="ECO:0000256" key="4">
    <source>
        <dbReference type="ARBA" id="ARBA00022691"/>
    </source>
</evidence>
<organism evidence="10 11">
    <name type="scientific">Coptis chinensis</name>
    <dbReference type="NCBI Taxonomy" id="261450"/>
    <lineage>
        <taxon>Eukaryota</taxon>
        <taxon>Viridiplantae</taxon>
        <taxon>Streptophyta</taxon>
        <taxon>Embryophyta</taxon>
        <taxon>Tracheophyta</taxon>
        <taxon>Spermatophyta</taxon>
        <taxon>Magnoliopsida</taxon>
        <taxon>Ranunculales</taxon>
        <taxon>Ranunculaceae</taxon>
        <taxon>Coptidoideae</taxon>
        <taxon>Coptis</taxon>
    </lineage>
</organism>
<dbReference type="SUPFAM" id="SSF53335">
    <property type="entry name" value="S-adenosyl-L-methionine-dependent methyltransferases"/>
    <property type="match status" value="1"/>
</dbReference>
<keyword evidence="6 9" id="KW-0694">RNA-binding</keyword>
<accession>A0A835LGE4</accession>
<evidence type="ECO:0000256" key="3">
    <source>
        <dbReference type="ARBA" id="ARBA00022679"/>
    </source>
</evidence>
<dbReference type="PANTHER" id="PTHR10631:SF3">
    <property type="entry name" value="TRNA (GUANINE(26)-N(2))-DIMETHYLTRANSFERASE"/>
    <property type="match status" value="1"/>
</dbReference>
<dbReference type="Gene3D" id="3.30.56.70">
    <property type="entry name" value="N2,N2-dimethylguanosine tRNA methyltransferase, C-terminal domain"/>
    <property type="match status" value="1"/>
</dbReference>
<dbReference type="InterPro" id="IPR029063">
    <property type="entry name" value="SAM-dependent_MTases_sf"/>
</dbReference>
<evidence type="ECO:0000256" key="2">
    <source>
        <dbReference type="ARBA" id="ARBA00022603"/>
    </source>
</evidence>
<proteinExistence type="inferred from homology"/>
<evidence type="ECO:0000313" key="10">
    <source>
        <dbReference type="EMBL" id="KAF9590859.1"/>
    </source>
</evidence>
<evidence type="ECO:0000256" key="5">
    <source>
        <dbReference type="ARBA" id="ARBA00022694"/>
    </source>
</evidence>
<dbReference type="GO" id="GO:0160104">
    <property type="term" value="F:tRNA (guanine(26)-N2)-dimethyltransferase activity"/>
    <property type="evidence" value="ECO:0007669"/>
    <property type="project" value="UniProtKB-EC"/>
</dbReference>
<comment type="caution">
    <text evidence="10">The sequence shown here is derived from an EMBL/GenBank/DDBJ whole genome shotgun (WGS) entry which is preliminary data.</text>
</comment>
<feature type="non-terminal residue" evidence="10">
    <location>
        <position position="281"/>
    </location>
</feature>
<dbReference type="GO" id="GO:0002940">
    <property type="term" value="P:tRNA N2-guanine methylation"/>
    <property type="evidence" value="ECO:0007669"/>
    <property type="project" value="TreeGrafter"/>
</dbReference>
<keyword evidence="11" id="KW-1185">Reference proteome</keyword>
<name>A0A835LGE4_9MAGN</name>
<sequence>MALRICLCASRVMQTVISGILCPSSQFKWISMSGFSLVLKSNFLTLVNNSSASAMKNALLKLSYVYQCVGCDSFHLQSLARTVSNVYVNSMKDRYPAHDRISAVLTTVSEELPDVPLFLSLHNLCSTLKCTSPSAVMFRSAVINAGYSISGTHVNPLGLKSDAPMSVIWDIMRYWVKNHCVKDQAPDQSGSVILAKEPTLQANFARAVASLSKAQTKKMARFLPNPEKHWGLKRRAVLRLQVSMLLCWAGMEAIVNLKRWALRIDVQIHCEVKPSAPMQVE</sequence>
<keyword evidence="3 9" id="KW-0808">Transferase</keyword>
<dbReference type="PROSITE" id="PS51626">
    <property type="entry name" value="SAM_MT_TRM1"/>
    <property type="match status" value="1"/>
</dbReference>
<dbReference type="OrthoDB" id="1647990at2759"/>
<dbReference type="InterPro" id="IPR002905">
    <property type="entry name" value="Trm1"/>
</dbReference>
<dbReference type="PANTHER" id="PTHR10631">
    <property type="entry name" value="N 2 ,N 2 -DIMETHYLGUANOSINE TRNA METHYLTRANSFERASE"/>
    <property type="match status" value="1"/>
</dbReference>
<evidence type="ECO:0000256" key="7">
    <source>
        <dbReference type="ARBA" id="ARBA00039099"/>
    </source>
</evidence>
<dbReference type="FunFam" id="3.30.56.70:FF:000001">
    <property type="entry name" value="tRNA (guanine(26)-N(2))-dimethyltransferase"/>
    <property type="match status" value="1"/>
</dbReference>
<dbReference type="Proteomes" id="UP000631114">
    <property type="component" value="Unassembled WGS sequence"/>
</dbReference>
<dbReference type="GO" id="GO:0005634">
    <property type="term" value="C:nucleus"/>
    <property type="evidence" value="ECO:0007669"/>
    <property type="project" value="TreeGrafter"/>
</dbReference>
<keyword evidence="5 9" id="KW-0819">tRNA processing</keyword>
<keyword evidence="4 9" id="KW-0949">S-adenosyl-L-methionine</keyword>
<reference evidence="10 11" key="1">
    <citation type="submission" date="2020-10" db="EMBL/GenBank/DDBJ databases">
        <title>The Coptis chinensis genome and diversification of protoberbering-type alkaloids.</title>
        <authorList>
            <person name="Wang B."/>
            <person name="Shu S."/>
            <person name="Song C."/>
            <person name="Liu Y."/>
        </authorList>
    </citation>
    <scope>NUCLEOTIDE SEQUENCE [LARGE SCALE GENOMIC DNA]</scope>
    <source>
        <strain evidence="10">HL-2020</strain>
        <tissue evidence="10">Leaf</tissue>
    </source>
</reference>
<evidence type="ECO:0000256" key="8">
    <source>
        <dbReference type="ARBA" id="ARBA00051897"/>
    </source>
</evidence>
<protein>
    <recommendedName>
        <fullName evidence="7">tRNA (guanine(26)-N(2))-dimethyltransferase</fullName>
        <ecNumber evidence="7">2.1.1.216</ecNumber>
    </recommendedName>
</protein>
<comment type="similarity">
    <text evidence="9">Belongs to the class I-like SAM-binding methyltransferase superfamily. Trm1 family.</text>
</comment>
<dbReference type="GO" id="GO:0000049">
    <property type="term" value="F:tRNA binding"/>
    <property type="evidence" value="ECO:0007669"/>
    <property type="project" value="UniProtKB-UniRule"/>
</dbReference>
<dbReference type="InterPro" id="IPR042296">
    <property type="entry name" value="tRNA_met_Trm1_C"/>
</dbReference>
<dbReference type="EC" id="2.1.1.216" evidence="7"/>
<dbReference type="EMBL" id="JADFTS010000009">
    <property type="protein sequence ID" value="KAF9590859.1"/>
    <property type="molecule type" value="Genomic_DNA"/>
</dbReference>
<dbReference type="Pfam" id="PF02005">
    <property type="entry name" value="TRM"/>
    <property type="match status" value="1"/>
</dbReference>
<dbReference type="AlphaFoldDB" id="A0A835LGE4"/>
<evidence type="ECO:0000256" key="6">
    <source>
        <dbReference type="ARBA" id="ARBA00022884"/>
    </source>
</evidence>
<evidence type="ECO:0000313" key="11">
    <source>
        <dbReference type="Proteomes" id="UP000631114"/>
    </source>
</evidence>
<comment type="catalytic activity">
    <reaction evidence="8">
        <text>guanosine(26) in tRNA + 2 S-adenosyl-L-methionine = N(2)-dimethylguanosine(26) in tRNA + 2 S-adenosyl-L-homocysteine + 2 H(+)</text>
        <dbReference type="Rhea" id="RHEA:43140"/>
        <dbReference type="Rhea" id="RHEA-COMP:10359"/>
        <dbReference type="Rhea" id="RHEA-COMP:10360"/>
        <dbReference type="ChEBI" id="CHEBI:15378"/>
        <dbReference type="ChEBI" id="CHEBI:57856"/>
        <dbReference type="ChEBI" id="CHEBI:59789"/>
        <dbReference type="ChEBI" id="CHEBI:74269"/>
        <dbReference type="ChEBI" id="CHEBI:74513"/>
        <dbReference type="EC" id="2.1.1.216"/>
    </reaction>
</comment>
<evidence type="ECO:0000256" key="1">
    <source>
        <dbReference type="ARBA" id="ARBA00022555"/>
    </source>
</evidence>
<keyword evidence="1 9" id="KW-0820">tRNA-binding</keyword>
<evidence type="ECO:0000256" key="9">
    <source>
        <dbReference type="PROSITE-ProRule" id="PRU00958"/>
    </source>
</evidence>
<keyword evidence="2 9" id="KW-0489">Methyltransferase</keyword>
<gene>
    <name evidence="10" type="ORF">IFM89_039138</name>
</gene>